<dbReference type="PANTHER" id="PTHR37310">
    <property type="entry name" value="CYTOPLASMIC PROTEIN-RELATED"/>
    <property type="match status" value="1"/>
</dbReference>
<name>A0A4Y7RF84_9FIRM</name>
<gene>
    <name evidence="1" type="ORF">Psch_00923</name>
</gene>
<dbReference type="Pfam" id="PF03860">
    <property type="entry name" value="Csp"/>
    <property type="match status" value="1"/>
</dbReference>
<organism evidence="1 2">
    <name type="scientific">Pelotomaculum schinkii</name>
    <dbReference type="NCBI Taxonomy" id="78350"/>
    <lineage>
        <taxon>Bacteria</taxon>
        <taxon>Bacillati</taxon>
        <taxon>Bacillota</taxon>
        <taxon>Clostridia</taxon>
        <taxon>Eubacteriales</taxon>
        <taxon>Desulfotomaculaceae</taxon>
        <taxon>Pelotomaculum</taxon>
    </lineage>
</organism>
<sequence>MSENLSSYAYYPIASHEGVLKTVQNCEAVCENTFTAVLCMHDCRMRVMQLQLLRDCADICTLTAKYIARCSMYARPLAGLCAQICQDCGTHCLQHPDQQSQFCGQVCLKCAQECAAFAGMAMPCPGGVQTGPCMPGMPGMPGMFSQAEKKEEKE</sequence>
<evidence type="ECO:0000313" key="1">
    <source>
        <dbReference type="EMBL" id="TEB07372.1"/>
    </source>
</evidence>
<dbReference type="PANTHER" id="PTHR37310:SF1">
    <property type="entry name" value="CYTOPLASMIC PROTEIN"/>
    <property type="match status" value="1"/>
</dbReference>
<dbReference type="Gene3D" id="1.20.1270.360">
    <property type="match status" value="1"/>
</dbReference>
<keyword evidence="2" id="KW-1185">Reference proteome</keyword>
<evidence type="ECO:0000313" key="2">
    <source>
        <dbReference type="Proteomes" id="UP000298324"/>
    </source>
</evidence>
<dbReference type="EMBL" id="QFGA01000001">
    <property type="protein sequence ID" value="TEB07372.1"/>
    <property type="molecule type" value="Genomic_DNA"/>
</dbReference>
<dbReference type="RefSeq" id="WP_190239281.1">
    <property type="nucleotide sequence ID" value="NZ_QFGA01000001.1"/>
</dbReference>
<dbReference type="InterPro" id="IPR044543">
    <property type="entry name" value="YHJQ-like"/>
</dbReference>
<protein>
    <recommendedName>
        <fullName evidence="3">Cysteine-rich protein YhjQ</fullName>
    </recommendedName>
</protein>
<dbReference type="CDD" id="cd08026">
    <property type="entry name" value="DUF326"/>
    <property type="match status" value="1"/>
</dbReference>
<dbReference type="Proteomes" id="UP000298324">
    <property type="component" value="Unassembled WGS sequence"/>
</dbReference>
<reference evidence="1 2" key="1">
    <citation type="journal article" date="2018" name="Environ. Microbiol.">
        <title>Novel energy conservation strategies and behaviour of Pelotomaculum schinkii driving syntrophic propionate catabolism.</title>
        <authorList>
            <person name="Hidalgo-Ahumada C.A.P."/>
            <person name="Nobu M.K."/>
            <person name="Narihiro T."/>
            <person name="Tamaki H."/>
            <person name="Liu W.T."/>
            <person name="Kamagata Y."/>
            <person name="Stams A.J.M."/>
            <person name="Imachi H."/>
            <person name="Sousa D.Z."/>
        </authorList>
    </citation>
    <scope>NUCLEOTIDE SEQUENCE [LARGE SCALE GENOMIC DNA]</scope>
    <source>
        <strain evidence="1 2">HH</strain>
    </source>
</reference>
<dbReference type="InterPro" id="IPR005560">
    <property type="entry name" value="Csp_YhjQ"/>
</dbReference>
<dbReference type="AlphaFoldDB" id="A0A4Y7RF84"/>
<accession>A0A4Y7RF84</accession>
<evidence type="ECO:0008006" key="3">
    <source>
        <dbReference type="Google" id="ProtNLM"/>
    </source>
</evidence>
<comment type="caution">
    <text evidence="1">The sequence shown here is derived from an EMBL/GenBank/DDBJ whole genome shotgun (WGS) entry which is preliminary data.</text>
</comment>
<proteinExistence type="predicted"/>